<proteinExistence type="predicted"/>
<reference evidence="1 2" key="1">
    <citation type="submission" date="2019-12" db="EMBL/GenBank/DDBJ databases">
        <title>Draft genome sequence of the ascomycete Xylaria multiplex DSM 110363.</title>
        <authorList>
            <person name="Buettner E."/>
            <person name="Kellner H."/>
        </authorList>
    </citation>
    <scope>NUCLEOTIDE SEQUENCE [LARGE SCALE GENOMIC DNA]</scope>
    <source>
        <strain evidence="1 2">DSM 110363</strain>
    </source>
</reference>
<evidence type="ECO:0000313" key="2">
    <source>
        <dbReference type="Proteomes" id="UP000481858"/>
    </source>
</evidence>
<protein>
    <submittedName>
        <fullName evidence="1">Uncharacterized protein</fullName>
    </submittedName>
</protein>
<dbReference type="AlphaFoldDB" id="A0A7C8MWM7"/>
<dbReference type="EMBL" id="WUBL01000273">
    <property type="protein sequence ID" value="KAF2962796.1"/>
    <property type="molecule type" value="Genomic_DNA"/>
</dbReference>
<comment type="caution">
    <text evidence="1">The sequence shown here is derived from an EMBL/GenBank/DDBJ whole genome shotgun (WGS) entry which is preliminary data.</text>
</comment>
<dbReference type="Proteomes" id="UP000481858">
    <property type="component" value="Unassembled WGS sequence"/>
</dbReference>
<dbReference type="InParanoid" id="A0A7C8MWM7"/>
<organism evidence="1 2">
    <name type="scientific">Xylaria multiplex</name>
    <dbReference type="NCBI Taxonomy" id="323545"/>
    <lineage>
        <taxon>Eukaryota</taxon>
        <taxon>Fungi</taxon>
        <taxon>Dikarya</taxon>
        <taxon>Ascomycota</taxon>
        <taxon>Pezizomycotina</taxon>
        <taxon>Sordariomycetes</taxon>
        <taxon>Xylariomycetidae</taxon>
        <taxon>Xylariales</taxon>
        <taxon>Xylariaceae</taxon>
        <taxon>Xylaria</taxon>
    </lineage>
</organism>
<sequence length="188" mass="20828">MSSLINSFRLTLAINRQPDSLQPLVLRSISQEALTKRTWGPSNLTAASPDAIAKLQHAEDVKYLKNLPVYLGKLQEIGEDYEGMEKTKREILTSLEEVVTVDAATANGRLHVAHDLVAILEWYIDGAMIDRDVGAKGRGDFEHAGAVLCKQDRLFMTGFLVGQALKAMSQKLVESEKRVRALQASKEH</sequence>
<evidence type="ECO:0000313" key="1">
    <source>
        <dbReference type="EMBL" id="KAF2962796.1"/>
    </source>
</evidence>
<name>A0A7C8MWM7_9PEZI</name>
<keyword evidence="2" id="KW-1185">Reference proteome</keyword>
<gene>
    <name evidence="1" type="ORF">GQX73_g10774</name>
</gene>
<accession>A0A7C8MWM7</accession>